<comment type="caution">
    <text evidence="2">The sequence shown here is derived from an EMBL/GenBank/DDBJ whole genome shotgun (WGS) entry which is preliminary data.</text>
</comment>
<proteinExistence type="predicted"/>
<feature type="compositionally biased region" description="Polar residues" evidence="1">
    <location>
        <begin position="412"/>
        <end position="424"/>
    </location>
</feature>
<dbReference type="EMBL" id="JAEAOA010001890">
    <property type="protein sequence ID" value="KAK3609088.1"/>
    <property type="molecule type" value="Genomic_DNA"/>
</dbReference>
<dbReference type="AlphaFoldDB" id="A0AAE0WBE9"/>
<accession>A0AAE0WBE9</accession>
<gene>
    <name evidence="2" type="ORF">CHS0354_031660</name>
</gene>
<dbReference type="Proteomes" id="UP001195483">
    <property type="component" value="Unassembled WGS sequence"/>
</dbReference>
<sequence>METDTRSQVGPTTVHTIDTYVIEQISDYQFQENIIHPLQSVCRQLHTIIAKLGKWGKQHHISDEDCRCPTHYRRCHSSREPRPDGCDSLKLAFELAEETEPQLTFSNPGSRDAQFQLLNESADETEFKCPYSNQRLRDSTSNITMEHDEMGKLKFSHCYLGPRVATGQEAQNESISLNQKNEEKKSDIDDRYCLSKAIQKNLTLLIDVLPYRESELPDFLGEVCLTDNENNRIRGNEQREDQIRLLLRTIMGRSFCDMKHFLDYAGKFNPEEVNKVWKTYDDLKMDGNVEKRCIICLVMAYVDIKYVADVMYEKDLIPDSLYGRASDCRLSFGCQNKLWKELCRLFQRCVCKDDLVETLIIALENKSKYRYLGEELRKYDKQVLATLKCSCNTNQQRTKQTRPDLSIRTGPRGSSSGATSYSPWSSCSDVSSVRNRNSNSRRSSCLRRKMFAQGNRRGHSLHQNKSRQKENTKIATKSICHSSNGMLERFVTLQYPETSIISSFPSSFGEEMVYNGASGSQIPSKITWFQDCMTTTHCNNSRTCERKSFNNGGQVVLPQGHQKMLPSFLEDIKHFSEHQKGMSVGEESSMTPEHRAPGQIKSNKTILAPTVETISFRNISSIPTFNTGENKYCQASEVFCPASQCGERTGFEIKTHTRTEEDDVSNGRNKEPYTVTNDSESDLFDTERRNSIAKTENDSAEMSVTPAEQKRLQSKRPSLTRGLAIDRIGCNIKNGSHNTDETLSNVDESEAGMLPSSINDGGF</sequence>
<reference evidence="2" key="1">
    <citation type="journal article" date="2021" name="Genome Biol. Evol.">
        <title>A High-Quality Reference Genome for a Parasitic Bivalve with Doubly Uniparental Inheritance (Bivalvia: Unionida).</title>
        <authorList>
            <person name="Smith C.H."/>
        </authorList>
    </citation>
    <scope>NUCLEOTIDE SEQUENCE</scope>
    <source>
        <strain evidence="2">CHS0354</strain>
    </source>
</reference>
<feature type="region of interest" description="Disordered" evidence="1">
    <location>
        <begin position="656"/>
        <end position="717"/>
    </location>
</feature>
<protein>
    <submittedName>
        <fullName evidence="2">Uncharacterized protein</fullName>
    </submittedName>
</protein>
<organism evidence="2 3">
    <name type="scientific">Potamilus streckersoni</name>
    <dbReference type="NCBI Taxonomy" id="2493646"/>
    <lineage>
        <taxon>Eukaryota</taxon>
        <taxon>Metazoa</taxon>
        <taxon>Spiralia</taxon>
        <taxon>Lophotrochozoa</taxon>
        <taxon>Mollusca</taxon>
        <taxon>Bivalvia</taxon>
        <taxon>Autobranchia</taxon>
        <taxon>Heteroconchia</taxon>
        <taxon>Palaeoheterodonta</taxon>
        <taxon>Unionida</taxon>
        <taxon>Unionoidea</taxon>
        <taxon>Unionidae</taxon>
        <taxon>Ambleminae</taxon>
        <taxon>Lampsilini</taxon>
        <taxon>Potamilus</taxon>
    </lineage>
</organism>
<evidence type="ECO:0000313" key="2">
    <source>
        <dbReference type="EMBL" id="KAK3609088.1"/>
    </source>
</evidence>
<evidence type="ECO:0000313" key="3">
    <source>
        <dbReference type="Proteomes" id="UP001195483"/>
    </source>
</evidence>
<feature type="region of interest" description="Disordered" evidence="1">
    <location>
        <begin position="736"/>
        <end position="763"/>
    </location>
</feature>
<feature type="compositionally biased region" description="Polar residues" evidence="1">
    <location>
        <begin position="736"/>
        <end position="746"/>
    </location>
</feature>
<name>A0AAE0WBE9_9BIVA</name>
<keyword evidence="3" id="KW-1185">Reference proteome</keyword>
<evidence type="ECO:0000256" key="1">
    <source>
        <dbReference type="SAM" id="MobiDB-lite"/>
    </source>
</evidence>
<reference evidence="2" key="2">
    <citation type="journal article" date="2021" name="Genome Biol. Evol.">
        <title>Developing a high-quality reference genome for a parasitic bivalve with doubly uniparental inheritance (Bivalvia: Unionida).</title>
        <authorList>
            <person name="Smith C.H."/>
        </authorList>
    </citation>
    <scope>NUCLEOTIDE SEQUENCE</scope>
    <source>
        <strain evidence="2">CHS0354</strain>
        <tissue evidence="2">Mantle</tissue>
    </source>
</reference>
<feature type="compositionally biased region" description="Low complexity" evidence="1">
    <location>
        <begin position="425"/>
        <end position="443"/>
    </location>
</feature>
<feature type="region of interest" description="Disordered" evidence="1">
    <location>
        <begin position="398"/>
        <end position="445"/>
    </location>
</feature>
<reference evidence="2" key="3">
    <citation type="submission" date="2023-05" db="EMBL/GenBank/DDBJ databases">
        <authorList>
            <person name="Smith C.H."/>
        </authorList>
    </citation>
    <scope>NUCLEOTIDE SEQUENCE</scope>
    <source>
        <strain evidence="2">CHS0354</strain>
        <tissue evidence="2">Mantle</tissue>
    </source>
</reference>